<evidence type="ECO:0000313" key="8">
    <source>
        <dbReference type="Proteomes" id="UP000515158"/>
    </source>
</evidence>
<feature type="transmembrane region" description="Helical" evidence="6">
    <location>
        <begin position="37"/>
        <end position="58"/>
    </location>
</feature>
<dbReference type="OrthoDB" id="5985669at2759"/>
<sequence>MVNWAEALVLFAEGCVPRCASWLLARLLLAPRGEYRCLRAAAGFLWGFLLGFLLLRLLLRDLVIGGHVGVILGATIVLLLAAGNAVSTQVRCITLLALPALCSRGGRTTLRVLVIAFLVAGPVANLTDNAIQVGKVFACGARLAANLTRTRWDLLYRPLQKALTRLRTNRAELRSISTEVREVAAPLKQEVQGRDDETEKLREENDYFDAQVGDTKRSEDIEKKYTASPTESAAARYDRQYRRRLEYRCQGLLTKAADRCRRTFQKAYDNCYDKVTFLAAWLLCWPMKLTFICSMVSSIGGASSCDPSTVVQPEFGADYASMQNASGALESGMNVRLQYEVVTIAPMVDVHGADDVALAMAHDVARSKAILDTFMSPVRQVLSFMVVGILLEAQRYHDRYRADLNFDNRYVTEHFRRIDARRRQRGAKHLLPLRRAERLQLVEAVGVWPGAKERGSLALQSLALLLEILVPLAVFLLDELLYGLLSMIRRHGRIDYQQIGQHSLSVRVKGSGMIAQLVRKIISEFNVHQAVNVRHSNQPCLPRPKRLHWWLWVRVLLVYLALWLLLVFRAGLGRLHRAVCAYFYPERERRRVLRLYNDTLKRRWGMARFMRARVRVLAKQGRLERRHGLANILGDVLAYWWPSAHRTFLPTSSPNPADSTAVVSKALKTAQGRSRPSKALKAAQGRSRPLKAAQGRSRPLKAAQGRSRPLKAAQGRPRPFKAAQGSSRSLAAPGLYRDQVGHYVPEANMARL</sequence>
<dbReference type="Proteomes" id="UP000515158">
    <property type="component" value="Unplaced"/>
</dbReference>
<feature type="transmembrane region" description="Helical" evidence="6">
    <location>
        <begin position="64"/>
        <end position="86"/>
    </location>
</feature>
<dbReference type="GeneID" id="117652762"/>
<evidence type="ECO:0000256" key="6">
    <source>
        <dbReference type="SAM" id="Phobius"/>
    </source>
</evidence>
<keyword evidence="4 6" id="KW-0472">Membrane</keyword>
<accession>A0A6P9A856</accession>
<feature type="transmembrane region" description="Helical" evidence="6">
    <location>
        <begin position="549"/>
        <end position="568"/>
    </location>
</feature>
<dbReference type="PANTHER" id="PTHR21041">
    <property type="entry name" value="DENDRITIC CELL-SPECIFIC TRANSMEMBRANE PROTEIN"/>
    <property type="match status" value="1"/>
</dbReference>
<dbReference type="InterPro" id="IPR012858">
    <property type="entry name" value="DC_STAMP-like"/>
</dbReference>
<comment type="subcellular location">
    <subcellularLocation>
        <location evidence="1">Membrane</location>
        <topology evidence="1">Multi-pass membrane protein</topology>
    </subcellularLocation>
</comment>
<dbReference type="RefSeq" id="XP_034253745.1">
    <property type="nucleotide sequence ID" value="XM_034397854.1"/>
</dbReference>
<dbReference type="PANTHER" id="PTHR21041:SF17">
    <property type="entry name" value="E3 UBIQUITIN-PROTEIN LIGASE DCST1"/>
    <property type="match status" value="1"/>
</dbReference>
<keyword evidence="3 6" id="KW-1133">Transmembrane helix</keyword>
<organism evidence="9">
    <name type="scientific">Thrips palmi</name>
    <name type="common">Melon thrips</name>
    <dbReference type="NCBI Taxonomy" id="161013"/>
    <lineage>
        <taxon>Eukaryota</taxon>
        <taxon>Metazoa</taxon>
        <taxon>Ecdysozoa</taxon>
        <taxon>Arthropoda</taxon>
        <taxon>Hexapoda</taxon>
        <taxon>Insecta</taxon>
        <taxon>Pterygota</taxon>
        <taxon>Neoptera</taxon>
        <taxon>Paraneoptera</taxon>
        <taxon>Thysanoptera</taxon>
        <taxon>Terebrantia</taxon>
        <taxon>Thripoidea</taxon>
        <taxon>Thripidae</taxon>
        <taxon>Thrips</taxon>
    </lineage>
</organism>
<feature type="domain" description="Dendritic cell-specific transmembrane protein-like" evidence="7">
    <location>
        <begin position="406"/>
        <end position="596"/>
    </location>
</feature>
<gene>
    <name evidence="9" type="primary">LOC117652762</name>
</gene>
<keyword evidence="8" id="KW-1185">Reference proteome</keyword>
<dbReference type="GO" id="GO:0016020">
    <property type="term" value="C:membrane"/>
    <property type="evidence" value="ECO:0007669"/>
    <property type="project" value="UniProtKB-SubCell"/>
</dbReference>
<evidence type="ECO:0000313" key="9">
    <source>
        <dbReference type="RefSeq" id="XP_034253745.1"/>
    </source>
</evidence>
<evidence type="ECO:0000259" key="7">
    <source>
        <dbReference type="Pfam" id="PF07782"/>
    </source>
</evidence>
<dbReference type="Pfam" id="PF07782">
    <property type="entry name" value="DC_STAMP"/>
    <property type="match status" value="1"/>
</dbReference>
<evidence type="ECO:0000256" key="3">
    <source>
        <dbReference type="ARBA" id="ARBA00022989"/>
    </source>
</evidence>
<dbReference type="InParanoid" id="A0A6P9A856"/>
<dbReference type="CTD" id="39492"/>
<dbReference type="FunCoup" id="A0A6P9A856">
    <property type="interactions" value="2"/>
</dbReference>
<evidence type="ECO:0000256" key="2">
    <source>
        <dbReference type="ARBA" id="ARBA00022692"/>
    </source>
</evidence>
<evidence type="ECO:0000256" key="5">
    <source>
        <dbReference type="SAM" id="MobiDB-lite"/>
    </source>
</evidence>
<name>A0A6P9A856_THRPL</name>
<dbReference type="AlphaFoldDB" id="A0A6P9A856"/>
<feature type="region of interest" description="Disordered" evidence="5">
    <location>
        <begin position="668"/>
        <end position="733"/>
    </location>
</feature>
<dbReference type="KEGG" id="tpal:117652762"/>
<keyword evidence="2 6" id="KW-0812">Transmembrane</keyword>
<protein>
    <submittedName>
        <fullName evidence="9">Protein sneaky</fullName>
    </submittedName>
</protein>
<evidence type="ECO:0000256" key="1">
    <source>
        <dbReference type="ARBA" id="ARBA00004141"/>
    </source>
</evidence>
<feature type="transmembrane region" description="Helical" evidence="6">
    <location>
        <begin position="457"/>
        <end position="477"/>
    </location>
</feature>
<reference evidence="9" key="1">
    <citation type="submission" date="2025-08" db="UniProtKB">
        <authorList>
            <consortium name="RefSeq"/>
        </authorList>
    </citation>
    <scope>IDENTIFICATION</scope>
    <source>
        <tissue evidence="9">Total insect</tissue>
    </source>
</reference>
<evidence type="ECO:0000256" key="4">
    <source>
        <dbReference type="ARBA" id="ARBA00023136"/>
    </source>
</evidence>
<proteinExistence type="predicted"/>
<dbReference type="InterPro" id="IPR051856">
    <property type="entry name" value="CSR-E3_Ligase_Protein"/>
</dbReference>